<dbReference type="PANTHER" id="PTHR40661">
    <property type="match status" value="1"/>
</dbReference>
<protein>
    <submittedName>
        <fullName evidence="5">CI-like repressor, phage associated</fullName>
    </submittedName>
</protein>
<dbReference type="InterPro" id="IPR036286">
    <property type="entry name" value="LexA/Signal_pep-like_sf"/>
</dbReference>
<accession>A0JQA7</accession>
<dbReference type="OrthoDB" id="2475196at2"/>
<dbReference type="InterPro" id="IPR010982">
    <property type="entry name" value="Lambda_DNA-bd_dom_sf"/>
</dbReference>
<dbReference type="SUPFAM" id="SSF47413">
    <property type="entry name" value="lambda repressor-like DNA-binding domains"/>
    <property type="match status" value="1"/>
</dbReference>
<keyword evidence="1" id="KW-0805">Transcription regulation</keyword>
<name>A0JQA7_LIGS1</name>
<dbReference type="GO" id="GO:0003677">
    <property type="term" value="F:DNA binding"/>
    <property type="evidence" value="ECO:0007669"/>
    <property type="project" value="UniProtKB-KW"/>
</dbReference>
<organism evidence="5 6">
    <name type="scientific">Ligilactobacillus salivarius (strain UCC118)</name>
    <name type="common">Lactobacillus salivarius</name>
    <dbReference type="NCBI Taxonomy" id="362948"/>
    <lineage>
        <taxon>Bacteria</taxon>
        <taxon>Bacillati</taxon>
        <taxon>Bacillota</taxon>
        <taxon>Bacilli</taxon>
        <taxon>Lactobacillales</taxon>
        <taxon>Lactobacillaceae</taxon>
        <taxon>Ligilactobacillus</taxon>
    </lineage>
</organism>
<dbReference type="CDD" id="cd00093">
    <property type="entry name" value="HTH_XRE"/>
    <property type="match status" value="1"/>
</dbReference>
<dbReference type="Gene3D" id="2.10.109.10">
    <property type="entry name" value="Umud Fragment, subunit A"/>
    <property type="match status" value="1"/>
</dbReference>
<dbReference type="HOGENOM" id="CLU_066192_1_1_9"/>
<evidence type="ECO:0000256" key="3">
    <source>
        <dbReference type="ARBA" id="ARBA00023163"/>
    </source>
</evidence>
<dbReference type="InterPro" id="IPR015927">
    <property type="entry name" value="Peptidase_S24_S26A/B/C"/>
</dbReference>
<dbReference type="RefSeq" id="WP_011475614.1">
    <property type="nucleotide sequence ID" value="NC_007929.1"/>
</dbReference>
<feature type="domain" description="HTH cro/C1-type" evidence="4">
    <location>
        <begin position="21"/>
        <end position="75"/>
    </location>
</feature>
<dbReference type="EMBL" id="CP000233">
    <property type="protein sequence ID" value="ABD99057.1"/>
    <property type="molecule type" value="Genomic_DNA"/>
</dbReference>
<evidence type="ECO:0000256" key="1">
    <source>
        <dbReference type="ARBA" id="ARBA00023015"/>
    </source>
</evidence>
<dbReference type="PROSITE" id="PS50943">
    <property type="entry name" value="HTH_CROC1"/>
    <property type="match status" value="1"/>
</dbReference>
<dbReference type="STRING" id="362948.LSL_0242"/>
<dbReference type="SMART" id="SM00530">
    <property type="entry name" value="HTH_XRE"/>
    <property type="match status" value="1"/>
</dbReference>
<dbReference type="CDD" id="cd06529">
    <property type="entry name" value="S24_LexA-like"/>
    <property type="match status" value="1"/>
</dbReference>
<dbReference type="InterPro" id="IPR001387">
    <property type="entry name" value="Cro/C1-type_HTH"/>
</dbReference>
<evidence type="ECO:0000256" key="2">
    <source>
        <dbReference type="ARBA" id="ARBA00023125"/>
    </source>
</evidence>
<dbReference type="AlphaFoldDB" id="A0JQA7"/>
<dbReference type="SUPFAM" id="SSF51306">
    <property type="entry name" value="LexA/Signal peptidase"/>
    <property type="match status" value="1"/>
</dbReference>
<keyword evidence="3" id="KW-0804">Transcription</keyword>
<proteinExistence type="predicted"/>
<dbReference type="MEROPS" id="S24.005"/>
<dbReference type="KEGG" id="lsl:LSL_0242"/>
<keyword evidence="2" id="KW-0238">DNA-binding</keyword>
<dbReference type="Pfam" id="PF01381">
    <property type="entry name" value="HTH_3"/>
    <property type="match status" value="1"/>
</dbReference>
<sequence length="258" mass="29506">MPRTELTPQDKEYKKVISATLNELLQLSGKKQIDITRQTGIPASTLTGYFKGTRLPSPVNVQKLADFFNVLKSDVDPRFKKISESDTDGLRIRLLSKYEKLNTENKKKVVDYADNKLKDQKRQQNKIHPINENDNTYYVDVLGSVSAGTGEWLTDEQHEEVMVNNEPPAHDFALRVNGDSMTPIFSDGQIIYVNKIYDTEEVRNNQFVIAELNGDSYVKKIVFDDNRKNCRLISLNKKYADIEIKKSDDFKIVGVVII</sequence>
<dbReference type="PATRIC" id="fig|362948.14.peg.323"/>
<evidence type="ECO:0000259" key="4">
    <source>
        <dbReference type="PROSITE" id="PS50943"/>
    </source>
</evidence>
<dbReference type="Gene3D" id="1.10.260.40">
    <property type="entry name" value="lambda repressor-like DNA-binding domains"/>
    <property type="match status" value="1"/>
</dbReference>
<dbReference type="InterPro" id="IPR039418">
    <property type="entry name" value="LexA-like"/>
</dbReference>
<reference evidence="5 6" key="1">
    <citation type="journal article" date="2006" name="Proc. Natl. Acad. Sci. U.S.A.">
        <title>Multireplicon genome architecture of Lactobacillus salivarius.</title>
        <authorList>
            <person name="Claesson M.J."/>
            <person name="Li Y."/>
            <person name="Leahy S."/>
            <person name="Canchaya C."/>
            <person name="van Pijkeren J.P."/>
            <person name="Cerdeno-Tarraga A.M."/>
            <person name="Parkhill J."/>
            <person name="Flynn S."/>
            <person name="O'Sullivan G.C."/>
            <person name="Collins J.K."/>
            <person name="Higgins D."/>
            <person name="Shanahan F."/>
            <person name="Fitzgerald G.F."/>
            <person name="van Sinderen D."/>
            <person name="O'Toole P.W."/>
        </authorList>
    </citation>
    <scope>NUCLEOTIDE SEQUENCE [LARGE SCALE GENOMIC DNA]</scope>
    <source>
        <strain evidence="5 6">UCC118</strain>
    </source>
</reference>
<dbReference type="Pfam" id="PF00717">
    <property type="entry name" value="Peptidase_S24"/>
    <property type="match status" value="1"/>
</dbReference>
<evidence type="ECO:0000313" key="5">
    <source>
        <dbReference type="EMBL" id="ABD99057.1"/>
    </source>
</evidence>
<gene>
    <name evidence="5" type="ordered locus">LSL_0242</name>
</gene>
<dbReference type="PANTHER" id="PTHR40661:SF1">
    <property type="entry name" value="HTH CRO_C1-TYPE DOMAIN-CONTAINING PROTEIN"/>
    <property type="match status" value="1"/>
</dbReference>
<keyword evidence="6" id="KW-1185">Reference proteome</keyword>
<dbReference type="Proteomes" id="UP000006559">
    <property type="component" value="Chromosome"/>
</dbReference>
<evidence type="ECO:0000313" key="6">
    <source>
        <dbReference type="Proteomes" id="UP000006559"/>
    </source>
</evidence>